<accession>A0ABQ3F306</accession>
<evidence type="ECO:0000256" key="2">
    <source>
        <dbReference type="ARBA" id="ARBA00022723"/>
    </source>
</evidence>
<comment type="cofactor">
    <cofactor evidence="1">
        <name>a divalent metal cation</name>
        <dbReference type="ChEBI" id="CHEBI:60240"/>
    </cofactor>
</comment>
<protein>
    <submittedName>
        <fullName evidence="5">Transposase</fullName>
    </submittedName>
</protein>
<evidence type="ECO:0000259" key="3">
    <source>
        <dbReference type="Pfam" id="PF13359"/>
    </source>
</evidence>
<proteinExistence type="predicted"/>
<reference evidence="6" key="1">
    <citation type="journal article" date="2019" name="Int. J. Syst. Evol. Microbiol.">
        <title>The Global Catalogue of Microorganisms (GCM) 10K type strain sequencing project: providing services to taxonomists for standard genome sequencing and annotation.</title>
        <authorList>
            <consortium name="The Broad Institute Genomics Platform"/>
            <consortium name="The Broad Institute Genome Sequencing Center for Infectious Disease"/>
            <person name="Wu L."/>
            <person name="Ma J."/>
        </authorList>
    </citation>
    <scope>NUCLEOTIDE SEQUENCE [LARGE SCALE GENOMIC DNA]</scope>
    <source>
        <strain evidence="6">JCM 4738</strain>
    </source>
</reference>
<dbReference type="InterPro" id="IPR027805">
    <property type="entry name" value="Transposase_HTH_dom"/>
</dbReference>
<sequence>MAVRRLGLVTDHVPVVGNGTRAAIISDRRIAGLSADVIAELVAEVGPLWHERHQAGLESRPRKRAVGAGAKHRLVFIDRLLATLVHLRHGATHDVLACWFGVDRSTITRAIGEVRPLLATRGCTIAAGIRLRTLAEVIGHLGTSGQTGIIAGTEIRVRRPAVGRKDREKFISGKNKQNAVKAMIFTDASGRILFCSPAQPASCADITHARQLGLVKHLTGSPVPVEILADAGYQGLGAQTGGRVVTPPHRKFKMNPPHWYEQLYERQRKAHSSRRIHVEHGIAHLKNWRALARHHGRRDHMSDTLQAVAGLLSHQQTATRRPNQPQ</sequence>
<evidence type="ECO:0000259" key="4">
    <source>
        <dbReference type="Pfam" id="PF13613"/>
    </source>
</evidence>
<name>A0ABQ3F306_9ACTN</name>
<keyword evidence="2" id="KW-0479">Metal-binding</keyword>
<comment type="caution">
    <text evidence="5">The sequence shown here is derived from an EMBL/GenBank/DDBJ whole genome shotgun (WGS) entry which is preliminary data.</text>
</comment>
<evidence type="ECO:0000313" key="5">
    <source>
        <dbReference type="EMBL" id="GHB75233.1"/>
    </source>
</evidence>
<evidence type="ECO:0000313" key="6">
    <source>
        <dbReference type="Proteomes" id="UP000642673"/>
    </source>
</evidence>
<dbReference type="InterPro" id="IPR027806">
    <property type="entry name" value="HARBI1_dom"/>
</dbReference>
<feature type="domain" description="DDE Tnp4" evidence="3">
    <location>
        <begin position="151"/>
        <end position="311"/>
    </location>
</feature>
<dbReference type="Pfam" id="PF13359">
    <property type="entry name" value="DDE_Tnp_4"/>
    <property type="match status" value="1"/>
</dbReference>
<dbReference type="Proteomes" id="UP000642673">
    <property type="component" value="Unassembled WGS sequence"/>
</dbReference>
<feature type="domain" description="Transposase Helix-turn-helix" evidence="4">
    <location>
        <begin position="72"/>
        <end position="123"/>
    </location>
</feature>
<dbReference type="EMBL" id="BMVP01000013">
    <property type="protein sequence ID" value="GHB75233.1"/>
    <property type="molecule type" value="Genomic_DNA"/>
</dbReference>
<organism evidence="5 6">
    <name type="scientific">Streptomyces cirratus</name>
    <dbReference type="NCBI Taxonomy" id="68187"/>
    <lineage>
        <taxon>Bacteria</taxon>
        <taxon>Bacillati</taxon>
        <taxon>Actinomycetota</taxon>
        <taxon>Actinomycetes</taxon>
        <taxon>Kitasatosporales</taxon>
        <taxon>Streptomycetaceae</taxon>
        <taxon>Streptomyces</taxon>
    </lineage>
</organism>
<evidence type="ECO:0000256" key="1">
    <source>
        <dbReference type="ARBA" id="ARBA00001968"/>
    </source>
</evidence>
<dbReference type="Pfam" id="PF13613">
    <property type="entry name" value="HTH_Tnp_4"/>
    <property type="match status" value="1"/>
</dbReference>
<gene>
    <name evidence="5" type="ORF">GCM10010347_51990</name>
</gene>
<keyword evidence="6" id="KW-1185">Reference proteome</keyword>